<dbReference type="SUPFAM" id="SSF50494">
    <property type="entry name" value="Trypsin-like serine proteases"/>
    <property type="match status" value="1"/>
</dbReference>
<evidence type="ECO:0000256" key="7">
    <source>
        <dbReference type="SAM" id="SignalP"/>
    </source>
</evidence>
<dbReference type="FunFam" id="2.40.10.10:FF:000003">
    <property type="entry name" value="Transmembrane serine protease 3"/>
    <property type="match status" value="1"/>
</dbReference>
<keyword evidence="6" id="KW-0812">Transmembrane</keyword>
<dbReference type="Pfam" id="PF00089">
    <property type="entry name" value="Trypsin"/>
    <property type="match status" value="1"/>
</dbReference>
<keyword evidence="6" id="KW-1133">Transmembrane helix</keyword>
<dbReference type="PANTHER" id="PTHR24252:SF7">
    <property type="entry name" value="HYALIN"/>
    <property type="match status" value="1"/>
</dbReference>
<dbReference type="PROSITE" id="PS00134">
    <property type="entry name" value="TRYPSIN_HIS"/>
    <property type="match status" value="1"/>
</dbReference>
<dbReference type="InterPro" id="IPR018114">
    <property type="entry name" value="TRYPSIN_HIS"/>
</dbReference>
<evidence type="ECO:0000256" key="4">
    <source>
        <dbReference type="ARBA" id="ARBA00023157"/>
    </source>
</evidence>
<dbReference type="Gene3D" id="2.40.10.10">
    <property type="entry name" value="Trypsin-like serine proteases"/>
    <property type="match status" value="1"/>
</dbReference>
<dbReference type="AlphaFoldDB" id="A0A815DH30"/>
<dbReference type="Proteomes" id="UP000663877">
    <property type="component" value="Unassembled WGS sequence"/>
</dbReference>
<feature type="chain" id="PRO_5035604914" description="Peptidase S1 domain-containing protein" evidence="7">
    <location>
        <begin position="20"/>
        <end position="314"/>
    </location>
</feature>
<evidence type="ECO:0000256" key="1">
    <source>
        <dbReference type="ARBA" id="ARBA00022670"/>
    </source>
</evidence>
<dbReference type="EMBL" id="CAJNOM010000878">
    <property type="protein sequence ID" value="CAF1574458.1"/>
    <property type="molecule type" value="Genomic_DNA"/>
</dbReference>
<dbReference type="SMART" id="SM00020">
    <property type="entry name" value="Tryp_SPc"/>
    <property type="match status" value="1"/>
</dbReference>
<keyword evidence="11" id="KW-1185">Reference proteome</keyword>
<evidence type="ECO:0000256" key="6">
    <source>
        <dbReference type="SAM" id="Phobius"/>
    </source>
</evidence>
<dbReference type="PROSITE" id="PS00135">
    <property type="entry name" value="TRYPSIN_SER"/>
    <property type="match status" value="1"/>
</dbReference>
<evidence type="ECO:0000259" key="8">
    <source>
        <dbReference type="PROSITE" id="PS50240"/>
    </source>
</evidence>
<evidence type="ECO:0000313" key="10">
    <source>
        <dbReference type="EMBL" id="CAF1574458.1"/>
    </source>
</evidence>
<accession>A0A815DH30</accession>
<keyword evidence="1 5" id="KW-0645">Protease</keyword>
<protein>
    <recommendedName>
        <fullName evidence="8">Peptidase S1 domain-containing protein</fullName>
    </recommendedName>
</protein>
<keyword evidence="7" id="KW-0732">Signal</keyword>
<reference evidence="9" key="1">
    <citation type="submission" date="2021-02" db="EMBL/GenBank/DDBJ databases">
        <authorList>
            <person name="Nowell W R."/>
        </authorList>
    </citation>
    <scope>NUCLEOTIDE SEQUENCE</scope>
</reference>
<dbReference type="PANTHER" id="PTHR24252">
    <property type="entry name" value="ACROSIN-RELATED"/>
    <property type="match status" value="1"/>
</dbReference>
<evidence type="ECO:0000313" key="11">
    <source>
        <dbReference type="Proteomes" id="UP000663832"/>
    </source>
</evidence>
<dbReference type="InterPro" id="IPR001314">
    <property type="entry name" value="Peptidase_S1A"/>
</dbReference>
<dbReference type="GO" id="GO:0004252">
    <property type="term" value="F:serine-type endopeptidase activity"/>
    <property type="evidence" value="ECO:0007669"/>
    <property type="project" value="InterPro"/>
</dbReference>
<feature type="signal peptide" evidence="7">
    <location>
        <begin position="1"/>
        <end position="19"/>
    </location>
</feature>
<dbReference type="EMBL" id="CAJNOI010000515">
    <property type="protein sequence ID" value="CAF1297780.1"/>
    <property type="molecule type" value="Genomic_DNA"/>
</dbReference>
<dbReference type="InterPro" id="IPR001254">
    <property type="entry name" value="Trypsin_dom"/>
</dbReference>
<proteinExistence type="predicted"/>
<dbReference type="PROSITE" id="PS50240">
    <property type="entry name" value="TRYPSIN_DOM"/>
    <property type="match status" value="1"/>
</dbReference>
<keyword evidence="4" id="KW-1015">Disulfide bond</keyword>
<evidence type="ECO:0000256" key="2">
    <source>
        <dbReference type="ARBA" id="ARBA00022801"/>
    </source>
</evidence>
<evidence type="ECO:0000313" key="12">
    <source>
        <dbReference type="Proteomes" id="UP000663877"/>
    </source>
</evidence>
<dbReference type="InterPro" id="IPR033116">
    <property type="entry name" value="TRYPSIN_SER"/>
</dbReference>
<comment type="caution">
    <text evidence="9">The sequence shown here is derived from an EMBL/GenBank/DDBJ whole genome shotgun (WGS) entry which is preliminary data.</text>
</comment>
<dbReference type="InterPro" id="IPR009003">
    <property type="entry name" value="Peptidase_S1_PA"/>
</dbReference>
<evidence type="ECO:0000256" key="5">
    <source>
        <dbReference type="RuleBase" id="RU363034"/>
    </source>
</evidence>
<feature type="domain" description="Peptidase S1" evidence="8">
    <location>
        <begin position="42"/>
        <end position="273"/>
    </location>
</feature>
<dbReference type="OrthoDB" id="10002959at2759"/>
<dbReference type="Proteomes" id="UP000663832">
    <property type="component" value="Unassembled WGS sequence"/>
</dbReference>
<organism evidence="9 12">
    <name type="scientific">Adineta steineri</name>
    <dbReference type="NCBI Taxonomy" id="433720"/>
    <lineage>
        <taxon>Eukaryota</taxon>
        <taxon>Metazoa</taxon>
        <taxon>Spiralia</taxon>
        <taxon>Gnathifera</taxon>
        <taxon>Rotifera</taxon>
        <taxon>Eurotatoria</taxon>
        <taxon>Bdelloidea</taxon>
        <taxon>Adinetida</taxon>
        <taxon>Adinetidae</taxon>
        <taxon>Adineta</taxon>
    </lineage>
</organism>
<gene>
    <name evidence="9" type="ORF">BJG266_LOCUS32111</name>
    <name evidence="10" type="ORF">QVE165_LOCUS49210</name>
</gene>
<sequence>MTFVFYCVLIQISFTIITSLTYSCSLNSTCGCSLNSVSLTKIIGGEDARVDTWNWAVSIRIRNAHTCGGSLISPELILTAAHCLYSISRISSLSVTAGSIYLSQIKQQRSVSEIAIHRNYTSDTYANDIAVIRLSSPFDMNVGSLGLICLPKNIAEYPPKNLTVAAIGWGKVTTSIDAVSNTLKQVTLKTIADNDTTCLRTIKNNQVQFCASAQDGEKDTCQGDSGGPLMLFSNDKWYLAGITSYGIGCALPGYAGVYTRVSVYEAWIKCFLENNTVCIREMSIIKSSVSSIMISCCMKKFFMFLSLMIIHLNF</sequence>
<evidence type="ECO:0000256" key="3">
    <source>
        <dbReference type="ARBA" id="ARBA00022825"/>
    </source>
</evidence>
<name>A0A815DH30_9BILA</name>
<dbReference type="InterPro" id="IPR043504">
    <property type="entry name" value="Peptidase_S1_PA_chymotrypsin"/>
</dbReference>
<dbReference type="GO" id="GO:0006508">
    <property type="term" value="P:proteolysis"/>
    <property type="evidence" value="ECO:0007669"/>
    <property type="project" value="UniProtKB-KW"/>
</dbReference>
<keyword evidence="3 5" id="KW-0720">Serine protease</keyword>
<feature type="transmembrane region" description="Helical" evidence="6">
    <location>
        <begin position="292"/>
        <end position="312"/>
    </location>
</feature>
<dbReference type="PRINTS" id="PR00722">
    <property type="entry name" value="CHYMOTRYPSIN"/>
</dbReference>
<keyword evidence="6" id="KW-0472">Membrane</keyword>
<dbReference type="CDD" id="cd00190">
    <property type="entry name" value="Tryp_SPc"/>
    <property type="match status" value="1"/>
</dbReference>
<keyword evidence="2 5" id="KW-0378">Hydrolase</keyword>
<evidence type="ECO:0000313" key="9">
    <source>
        <dbReference type="EMBL" id="CAF1297780.1"/>
    </source>
</evidence>